<evidence type="ECO:0000313" key="3">
    <source>
        <dbReference type="Proteomes" id="UP000259636"/>
    </source>
</evidence>
<keyword evidence="1" id="KW-0472">Membrane</keyword>
<sequence>MSVTQSLPGSARAERDNRAARVSLYAVIFGAFVAGCGYVPAALFFPLTLTWMAVILLSGVTAIVAGHLARFRAKRHGLHGRRLALAGIVGGWICVLVAVLALAAVAGMVGGLAVLIDS</sequence>
<protein>
    <submittedName>
        <fullName evidence="2">DUF4190 domain-containing protein</fullName>
    </submittedName>
</protein>
<dbReference type="Proteomes" id="UP000259636">
    <property type="component" value="Chromosome"/>
</dbReference>
<gene>
    <name evidence="2" type="ORF">D0C37_02695</name>
</gene>
<feature type="transmembrane region" description="Helical" evidence="1">
    <location>
        <begin position="83"/>
        <end position="116"/>
    </location>
</feature>
<dbReference type="KEGG" id="sky:D0C37_02695"/>
<evidence type="ECO:0000256" key="1">
    <source>
        <dbReference type="SAM" id="Phobius"/>
    </source>
</evidence>
<evidence type="ECO:0000313" key="2">
    <source>
        <dbReference type="EMBL" id="AXQ53626.1"/>
    </source>
</evidence>
<dbReference type="RefSeq" id="WP_117348608.1">
    <property type="nucleotide sequence ID" value="NZ_CP031742.1"/>
</dbReference>
<feature type="transmembrane region" description="Helical" evidence="1">
    <location>
        <begin position="51"/>
        <end position="71"/>
    </location>
</feature>
<organism evidence="2 3">
    <name type="scientific">Streptomyces koyangensis</name>
    <dbReference type="NCBI Taxonomy" id="188770"/>
    <lineage>
        <taxon>Bacteria</taxon>
        <taxon>Bacillati</taxon>
        <taxon>Actinomycetota</taxon>
        <taxon>Actinomycetes</taxon>
        <taxon>Kitasatosporales</taxon>
        <taxon>Streptomycetaceae</taxon>
        <taxon>Streptomyces</taxon>
        <taxon>Streptomyces aurantiacus group</taxon>
    </lineage>
</organism>
<dbReference type="GeneID" id="300113133"/>
<feature type="transmembrane region" description="Helical" evidence="1">
    <location>
        <begin position="22"/>
        <end position="45"/>
    </location>
</feature>
<accession>A0A385D5M9</accession>
<name>A0A385D5M9_9ACTN</name>
<dbReference type="AlphaFoldDB" id="A0A385D5M9"/>
<keyword evidence="1" id="KW-1133">Transmembrane helix</keyword>
<proteinExistence type="predicted"/>
<keyword evidence="1" id="KW-0812">Transmembrane</keyword>
<reference evidence="2 3" key="1">
    <citation type="submission" date="2018-08" db="EMBL/GenBank/DDBJ databases">
        <authorList>
            <person name="Ferrada E.E."/>
            <person name="Latorre B.A."/>
        </authorList>
    </citation>
    <scope>NUCLEOTIDE SEQUENCE [LARGE SCALE GENOMIC DNA]</scope>
    <source>
        <strain evidence="2 3">VK-A60T</strain>
    </source>
</reference>
<dbReference type="EMBL" id="CP031742">
    <property type="protein sequence ID" value="AXQ53626.1"/>
    <property type="molecule type" value="Genomic_DNA"/>
</dbReference>